<proteinExistence type="inferred from homology"/>
<dbReference type="Gene3D" id="3.30.530.20">
    <property type="match status" value="1"/>
</dbReference>
<dbReference type="RefSeq" id="WP_377354455.1">
    <property type="nucleotide sequence ID" value="NZ_JBHTLQ010000052.1"/>
</dbReference>
<reference evidence="4" key="1">
    <citation type="journal article" date="2019" name="Int. J. Syst. Evol. Microbiol.">
        <title>The Global Catalogue of Microorganisms (GCM) 10K type strain sequencing project: providing services to taxonomists for standard genome sequencing and annotation.</title>
        <authorList>
            <consortium name="The Broad Institute Genomics Platform"/>
            <consortium name="The Broad Institute Genome Sequencing Center for Infectious Disease"/>
            <person name="Wu L."/>
            <person name="Ma J."/>
        </authorList>
    </citation>
    <scope>NUCLEOTIDE SEQUENCE [LARGE SCALE GENOMIC DNA]</scope>
    <source>
        <strain evidence="4">CCUG 55074</strain>
    </source>
</reference>
<evidence type="ECO:0000313" key="4">
    <source>
        <dbReference type="Proteomes" id="UP001597216"/>
    </source>
</evidence>
<name>A0ABW3T6J5_9CAUL</name>
<protein>
    <submittedName>
        <fullName evidence="3">SRPBCC family protein</fullName>
    </submittedName>
</protein>
<dbReference type="InterPro" id="IPR013538">
    <property type="entry name" value="ASHA1/2-like_C"/>
</dbReference>
<comment type="similarity">
    <text evidence="1">Belongs to the AHA1 family.</text>
</comment>
<dbReference type="Proteomes" id="UP001597216">
    <property type="component" value="Unassembled WGS sequence"/>
</dbReference>
<dbReference type="InterPro" id="IPR023393">
    <property type="entry name" value="START-like_dom_sf"/>
</dbReference>
<evidence type="ECO:0000256" key="1">
    <source>
        <dbReference type="ARBA" id="ARBA00006817"/>
    </source>
</evidence>
<keyword evidence="4" id="KW-1185">Reference proteome</keyword>
<dbReference type="SUPFAM" id="SSF55961">
    <property type="entry name" value="Bet v1-like"/>
    <property type="match status" value="1"/>
</dbReference>
<sequence length="161" mass="17884">MATAADIAPRNDRELVSAFLMEATPDQLFKAWTTPALYPEWFCPKPWRAEVTRMDLRPGGGSEIMMYGPDGETHPNSGVYLEIEPGKKLVFTDAYAEGWVPNPDSMMTAVITFEPQADGKTLYVARVGHPTVEKKTQHETMGFHDGWGVVAQQLEAVARTL</sequence>
<dbReference type="CDD" id="cd08896">
    <property type="entry name" value="SRPBCC_CalC_Aha1-like_3"/>
    <property type="match status" value="1"/>
</dbReference>
<evidence type="ECO:0000259" key="2">
    <source>
        <dbReference type="Pfam" id="PF08327"/>
    </source>
</evidence>
<accession>A0ABW3T6J5</accession>
<dbReference type="Pfam" id="PF08327">
    <property type="entry name" value="AHSA1"/>
    <property type="match status" value="1"/>
</dbReference>
<feature type="domain" description="Activator of Hsp90 ATPase homologue 1/2-like C-terminal" evidence="2">
    <location>
        <begin position="23"/>
        <end position="157"/>
    </location>
</feature>
<evidence type="ECO:0000313" key="3">
    <source>
        <dbReference type="EMBL" id="MFD1192325.1"/>
    </source>
</evidence>
<gene>
    <name evidence="3" type="ORF">ACFQ27_17185</name>
</gene>
<organism evidence="3 4">
    <name type="scientific">Phenylobacterium conjunctum</name>
    <dbReference type="NCBI Taxonomy" id="1298959"/>
    <lineage>
        <taxon>Bacteria</taxon>
        <taxon>Pseudomonadati</taxon>
        <taxon>Pseudomonadota</taxon>
        <taxon>Alphaproteobacteria</taxon>
        <taxon>Caulobacterales</taxon>
        <taxon>Caulobacteraceae</taxon>
        <taxon>Phenylobacterium</taxon>
    </lineage>
</organism>
<dbReference type="EMBL" id="JBHTLQ010000052">
    <property type="protein sequence ID" value="MFD1192325.1"/>
    <property type="molecule type" value="Genomic_DNA"/>
</dbReference>
<comment type="caution">
    <text evidence="3">The sequence shown here is derived from an EMBL/GenBank/DDBJ whole genome shotgun (WGS) entry which is preliminary data.</text>
</comment>